<accession>A0A8H3I9N8</accession>
<keyword evidence="3" id="KW-1185">Reference proteome</keyword>
<dbReference type="Proteomes" id="UP000664169">
    <property type="component" value="Unassembled WGS sequence"/>
</dbReference>
<dbReference type="InterPro" id="IPR000719">
    <property type="entry name" value="Prot_kinase_dom"/>
</dbReference>
<evidence type="ECO:0000313" key="3">
    <source>
        <dbReference type="Proteomes" id="UP000664169"/>
    </source>
</evidence>
<evidence type="ECO:0000313" key="2">
    <source>
        <dbReference type="EMBL" id="CAF9912625.1"/>
    </source>
</evidence>
<gene>
    <name evidence="2" type="ORF">GOMPHAMPRED_007711</name>
</gene>
<dbReference type="EMBL" id="CAJPDQ010000007">
    <property type="protein sequence ID" value="CAF9912625.1"/>
    <property type="molecule type" value="Genomic_DNA"/>
</dbReference>
<dbReference type="Gene3D" id="1.10.510.10">
    <property type="entry name" value="Transferase(Phosphotransferase) domain 1"/>
    <property type="match status" value="1"/>
</dbReference>
<dbReference type="GO" id="GO:0005524">
    <property type="term" value="F:ATP binding"/>
    <property type="evidence" value="ECO:0007669"/>
    <property type="project" value="InterPro"/>
</dbReference>
<proteinExistence type="predicted"/>
<name>A0A8H3I9N8_9LECA</name>
<dbReference type="Pfam" id="PF00069">
    <property type="entry name" value="Pkinase"/>
    <property type="match status" value="1"/>
</dbReference>
<dbReference type="AlphaFoldDB" id="A0A8H3I9N8"/>
<dbReference type="OrthoDB" id="4062651at2759"/>
<comment type="caution">
    <text evidence="2">The sequence shown here is derived from an EMBL/GenBank/DDBJ whole genome shotgun (WGS) entry which is preliminary data.</text>
</comment>
<feature type="domain" description="Protein kinase" evidence="1">
    <location>
        <begin position="22"/>
        <end position="259"/>
    </location>
</feature>
<dbReference type="InterPro" id="IPR011009">
    <property type="entry name" value="Kinase-like_dom_sf"/>
</dbReference>
<reference evidence="2" key="1">
    <citation type="submission" date="2021-03" db="EMBL/GenBank/DDBJ databases">
        <authorList>
            <person name="Tagirdzhanova G."/>
        </authorList>
    </citation>
    <scope>NUCLEOTIDE SEQUENCE</scope>
</reference>
<dbReference type="GO" id="GO:0004672">
    <property type="term" value="F:protein kinase activity"/>
    <property type="evidence" value="ECO:0007669"/>
    <property type="project" value="InterPro"/>
</dbReference>
<dbReference type="SUPFAM" id="SSF56112">
    <property type="entry name" value="Protein kinase-like (PK-like)"/>
    <property type="match status" value="1"/>
</dbReference>
<protein>
    <recommendedName>
        <fullName evidence="1">Protein kinase domain-containing protein</fullName>
    </recommendedName>
</protein>
<sequence length="259" mass="29699">MEVIECNQVFAEDSDDDDDWSFHHTKLILRNEHGQYFYTKSPQQLQRTSRIDLDSLELHAIPTEDIFPQYLESLVQVPKDLGSACFLKRPSLIYYDDDGEESRKLGENVMKEVQICEILRQSPHQNVAEYLGCLVEDGRVRGLCFSRYPSTLRRYLSEQVEPLEISKCVDGIKKGMRHLHKLGLTHNDLNPDNIMVKNGEPVIIDFDSCVREGEPLGFKAGTEGWALRGAVVGRRENDLYSLQKIETFLIQLQGNQPDV</sequence>
<organism evidence="2 3">
    <name type="scientific">Gomphillus americanus</name>
    <dbReference type="NCBI Taxonomy" id="1940652"/>
    <lineage>
        <taxon>Eukaryota</taxon>
        <taxon>Fungi</taxon>
        <taxon>Dikarya</taxon>
        <taxon>Ascomycota</taxon>
        <taxon>Pezizomycotina</taxon>
        <taxon>Lecanoromycetes</taxon>
        <taxon>OSLEUM clade</taxon>
        <taxon>Ostropomycetidae</taxon>
        <taxon>Ostropales</taxon>
        <taxon>Graphidaceae</taxon>
        <taxon>Gomphilloideae</taxon>
        <taxon>Gomphillus</taxon>
    </lineage>
</organism>
<dbReference type="PROSITE" id="PS50011">
    <property type="entry name" value="PROTEIN_KINASE_DOM"/>
    <property type="match status" value="1"/>
</dbReference>
<evidence type="ECO:0000259" key="1">
    <source>
        <dbReference type="PROSITE" id="PS50011"/>
    </source>
</evidence>